<reference evidence="2 3" key="1">
    <citation type="submission" date="2019-02" db="EMBL/GenBank/DDBJ databases">
        <title>Deep-cultivation of Planctomycetes and their phenomic and genomic characterization uncovers novel biology.</title>
        <authorList>
            <person name="Wiegand S."/>
            <person name="Jogler M."/>
            <person name="Boedeker C."/>
            <person name="Pinto D."/>
            <person name="Vollmers J."/>
            <person name="Rivas-Marin E."/>
            <person name="Kohn T."/>
            <person name="Peeters S.H."/>
            <person name="Heuer A."/>
            <person name="Rast P."/>
            <person name="Oberbeckmann S."/>
            <person name="Bunk B."/>
            <person name="Jeske O."/>
            <person name="Meyerdierks A."/>
            <person name="Storesund J.E."/>
            <person name="Kallscheuer N."/>
            <person name="Luecker S."/>
            <person name="Lage O.M."/>
            <person name="Pohl T."/>
            <person name="Merkel B.J."/>
            <person name="Hornburger P."/>
            <person name="Mueller R.-W."/>
            <person name="Bruemmer F."/>
            <person name="Labrenz M."/>
            <person name="Spormann A.M."/>
            <person name="Op den Camp H."/>
            <person name="Overmann J."/>
            <person name="Amann R."/>
            <person name="Jetten M.S.M."/>
            <person name="Mascher T."/>
            <person name="Medema M.H."/>
            <person name="Devos D.P."/>
            <person name="Kaster A.-K."/>
            <person name="Ovreas L."/>
            <person name="Rohde M."/>
            <person name="Galperin M.Y."/>
            <person name="Jogler C."/>
        </authorList>
    </citation>
    <scope>NUCLEOTIDE SEQUENCE [LARGE SCALE GENOMIC DNA]</scope>
    <source>
        <strain evidence="2 3">TBK1r</strain>
    </source>
</reference>
<dbReference type="InterPro" id="IPR018704">
    <property type="entry name" value="SecYEG/CpoB_TPR"/>
</dbReference>
<keyword evidence="3" id="KW-1185">Reference proteome</keyword>
<dbReference type="Gene3D" id="1.25.40.10">
    <property type="entry name" value="Tetratricopeptide repeat domain"/>
    <property type="match status" value="1"/>
</dbReference>
<feature type="domain" description="Ancillary SecYEG translocon subunit/Cell division coordinator CpoB TPR" evidence="1">
    <location>
        <begin position="25"/>
        <end position="131"/>
    </location>
</feature>
<dbReference type="Proteomes" id="UP000318081">
    <property type="component" value="Chromosome"/>
</dbReference>
<dbReference type="InterPro" id="IPR011990">
    <property type="entry name" value="TPR-like_helical_dom_sf"/>
</dbReference>
<dbReference type="EMBL" id="CP036432">
    <property type="protein sequence ID" value="QDV88218.1"/>
    <property type="molecule type" value="Genomic_DNA"/>
</dbReference>
<evidence type="ECO:0000259" key="1">
    <source>
        <dbReference type="Pfam" id="PF09976"/>
    </source>
</evidence>
<organism evidence="2 3">
    <name type="scientific">Stieleria magnilauensis</name>
    <dbReference type="NCBI Taxonomy" id="2527963"/>
    <lineage>
        <taxon>Bacteria</taxon>
        <taxon>Pseudomonadati</taxon>
        <taxon>Planctomycetota</taxon>
        <taxon>Planctomycetia</taxon>
        <taxon>Pirellulales</taxon>
        <taxon>Pirellulaceae</taxon>
        <taxon>Stieleria</taxon>
    </lineage>
</organism>
<evidence type="ECO:0000313" key="3">
    <source>
        <dbReference type="Proteomes" id="UP000318081"/>
    </source>
</evidence>
<accession>A0ABX5Y1R2</accession>
<protein>
    <submittedName>
        <fullName evidence="2">Outer membrane protein assembly factor BamD</fullName>
    </submittedName>
</protein>
<evidence type="ECO:0000313" key="2">
    <source>
        <dbReference type="EMBL" id="QDV88218.1"/>
    </source>
</evidence>
<dbReference type="RefSeq" id="WP_145220367.1">
    <property type="nucleotide sequence ID" value="NZ_CP036432.1"/>
</dbReference>
<gene>
    <name evidence="2" type="primary">bamD_2</name>
    <name evidence="2" type="ORF">TBK1r_72500</name>
</gene>
<dbReference type="SUPFAM" id="SSF48452">
    <property type="entry name" value="TPR-like"/>
    <property type="match status" value="1"/>
</dbReference>
<proteinExistence type="predicted"/>
<name>A0ABX5Y1R2_9BACT</name>
<sequence>MKTRSGVLTASLLLIVVYTTGCDGQRSSEAFHRGRDLVIKGQFDAAESALAAFEKQHPGHVLLSRTRFLRAKAKLGAGDLPQARQLFQQTIDQFPESDEADKARYKLAFIELIDGNNQQAEQQLQDIVKQSRSIYLAEATAVRAMLAGQRAE</sequence>
<dbReference type="Pfam" id="PF09976">
    <property type="entry name" value="TPR_21"/>
    <property type="match status" value="1"/>
</dbReference>